<sequence length="39" mass="4458">MKNFETTCLDFVQDASRPSLSRALFAYESRNQMISISSL</sequence>
<comment type="caution">
    <text evidence="1">The sequence shown here is derived from an EMBL/GenBank/DDBJ whole genome shotgun (WGS) entry which is preliminary data.</text>
</comment>
<evidence type="ECO:0000313" key="1">
    <source>
        <dbReference type="EMBL" id="OWK35527.1"/>
    </source>
</evidence>
<organism evidence="1 2">
    <name type="scientific">Fimbriiglobus ruber</name>
    <dbReference type="NCBI Taxonomy" id="1908690"/>
    <lineage>
        <taxon>Bacteria</taxon>
        <taxon>Pseudomonadati</taxon>
        <taxon>Planctomycetota</taxon>
        <taxon>Planctomycetia</taxon>
        <taxon>Gemmatales</taxon>
        <taxon>Gemmataceae</taxon>
        <taxon>Fimbriiglobus</taxon>
    </lineage>
</organism>
<evidence type="ECO:0000313" key="2">
    <source>
        <dbReference type="Proteomes" id="UP000214646"/>
    </source>
</evidence>
<name>A0A225DHG4_9BACT</name>
<proteinExistence type="predicted"/>
<protein>
    <submittedName>
        <fullName evidence="1">Uncharacterized protein</fullName>
    </submittedName>
</protein>
<dbReference type="EMBL" id="NIDE01000017">
    <property type="protein sequence ID" value="OWK35527.1"/>
    <property type="molecule type" value="Genomic_DNA"/>
</dbReference>
<dbReference type="AlphaFoldDB" id="A0A225DHG4"/>
<accession>A0A225DHG4</accession>
<reference evidence="2" key="1">
    <citation type="submission" date="2017-06" db="EMBL/GenBank/DDBJ databases">
        <title>Genome analysis of Fimbriiglobus ruber SP5, the first member of the order Planctomycetales with confirmed chitinolytic capability.</title>
        <authorList>
            <person name="Ravin N.V."/>
            <person name="Rakitin A.L."/>
            <person name="Ivanova A.A."/>
            <person name="Beletsky A.V."/>
            <person name="Kulichevskaya I.S."/>
            <person name="Mardanov A.V."/>
            <person name="Dedysh S.N."/>
        </authorList>
    </citation>
    <scope>NUCLEOTIDE SEQUENCE [LARGE SCALE GENOMIC DNA]</scope>
    <source>
        <strain evidence="2">SP5</strain>
    </source>
</reference>
<gene>
    <name evidence="1" type="ORF">FRUB_08090</name>
</gene>
<keyword evidence="2" id="KW-1185">Reference proteome</keyword>
<dbReference type="Proteomes" id="UP000214646">
    <property type="component" value="Unassembled WGS sequence"/>
</dbReference>